<feature type="region of interest" description="Disordered" evidence="1">
    <location>
        <begin position="88"/>
        <end position="112"/>
    </location>
</feature>
<proteinExistence type="predicted"/>
<evidence type="ECO:0000313" key="2">
    <source>
        <dbReference type="EMBL" id="GGB01799.1"/>
    </source>
</evidence>
<reference evidence="2" key="2">
    <citation type="submission" date="2020-09" db="EMBL/GenBank/DDBJ databases">
        <authorList>
            <person name="Sun Q."/>
            <person name="Zhou Y."/>
        </authorList>
    </citation>
    <scope>NUCLEOTIDE SEQUENCE</scope>
    <source>
        <strain evidence="2">CGMCC 1.15448</strain>
    </source>
</reference>
<protein>
    <submittedName>
        <fullName evidence="2">Uncharacterized protein</fullName>
    </submittedName>
</protein>
<dbReference type="Proteomes" id="UP000607559">
    <property type="component" value="Unassembled WGS sequence"/>
</dbReference>
<reference evidence="2" key="1">
    <citation type="journal article" date="2014" name="Int. J. Syst. Evol. Microbiol.">
        <title>Complete genome sequence of Corynebacterium casei LMG S-19264T (=DSM 44701T), isolated from a smear-ripened cheese.</title>
        <authorList>
            <consortium name="US DOE Joint Genome Institute (JGI-PGF)"/>
            <person name="Walter F."/>
            <person name="Albersmeier A."/>
            <person name="Kalinowski J."/>
            <person name="Ruckert C."/>
        </authorList>
    </citation>
    <scope>NUCLEOTIDE SEQUENCE</scope>
    <source>
        <strain evidence="2">CGMCC 1.15448</strain>
    </source>
</reference>
<sequence>MSNALLLHCKETHKQTNEAIAAALKITPEQYEEIEDGEVLITYKQAEALGQLYGTHGTNIYTSVLQLDTLLAQRQVIKILKFENDQLKEKLRKTDRPTPAKNKKTRKTTPAS</sequence>
<evidence type="ECO:0000313" key="3">
    <source>
        <dbReference type="Proteomes" id="UP000607559"/>
    </source>
</evidence>
<dbReference type="EMBL" id="BMJC01000003">
    <property type="protein sequence ID" value="GGB01799.1"/>
    <property type="molecule type" value="Genomic_DNA"/>
</dbReference>
<name>A0A8J2UDV9_9BACT</name>
<accession>A0A8J2UDV9</accession>
<gene>
    <name evidence="2" type="ORF">GCM10011511_26260</name>
</gene>
<dbReference type="AlphaFoldDB" id="A0A8J2UDV9"/>
<feature type="compositionally biased region" description="Basic and acidic residues" evidence="1">
    <location>
        <begin position="88"/>
        <end position="98"/>
    </location>
</feature>
<evidence type="ECO:0000256" key="1">
    <source>
        <dbReference type="SAM" id="MobiDB-lite"/>
    </source>
</evidence>
<keyword evidence="3" id="KW-1185">Reference proteome</keyword>
<organism evidence="2 3">
    <name type="scientific">Puia dinghuensis</name>
    <dbReference type="NCBI Taxonomy" id="1792502"/>
    <lineage>
        <taxon>Bacteria</taxon>
        <taxon>Pseudomonadati</taxon>
        <taxon>Bacteroidota</taxon>
        <taxon>Chitinophagia</taxon>
        <taxon>Chitinophagales</taxon>
        <taxon>Chitinophagaceae</taxon>
        <taxon>Puia</taxon>
    </lineage>
</organism>
<dbReference type="RefSeq" id="WP_188932342.1">
    <property type="nucleotide sequence ID" value="NZ_BMJC01000003.1"/>
</dbReference>
<comment type="caution">
    <text evidence="2">The sequence shown here is derived from an EMBL/GenBank/DDBJ whole genome shotgun (WGS) entry which is preliminary data.</text>
</comment>
<feature type="compositionally biased region" description="Basic residues" evidence="1">
    <location>
        <begin position="101"/>
        <end position="112"/>
    </location>
</feature>